<evidence type="ECO:0000256" key="1">
    <source>
        <dbReference type="SAM" id="MobiDB-lite"/>
    </source>
</evidence>
<protein>
    <submittedName>
        <fullName evidence="3">Uncharacterized protein</fullName>
    </submittedName>
</protein>
<feature type="transmembrane region" description="Helical" evidence="2">
    <location>
        <begin position="16"/>
        <end position="36"/>
    </location>
</feature>
<dbReference type="HOGENOM" id="CLU_2170831_0_0_1"/>
<evidence type="ECO:0000313" key="4">
    <source>
        <dbReference type="Proteomes" id="UP000002497"/>
    </source>
</evidence>
<reference evidence="4" key="1">
    <citation type="journal article" date="2010" name="Genome Res.">
        <title>Population genomic sequencing of Coccidioides fungi reveals recent hybridization and transposon control.</title>
        <authorList>
            <person name="Neafsey D.E."/>
            <person name="Barker B.M."/>
            <person name="Sharpton T.J."/>
            <person name="Stajich J.E."/>
            <person name="Park D.J."/>
            <person name="Whiston E."/>
            <person name="Hung C.-Y."/>
            <person name="McMahan C."/>
            <person name="White J."/>
            <person name="Sykes S."/>
            <person name="Heiman D."/>
            <person name="Young S."/>
            <person name="Zeng Q."/>
            <person name="Abouelleil A."/>
            <person name="Aftuck L."/>
            <person name="Bessette D."/>
            <person name="Brown A."/>
            <person name="FitzGerald M."/>
            <person name="Lui A."/>
            <person name="Macdonald J.P."/>
            <person name="Priest M."/>
            <person name="Orbach M.J."/>
            <person name="Galgiani J.N."/>
            <person name="Kirkland T.N."/>
            <person name="Cole G.T."/>
            <person name="Birren B.W."/>
            <person name="Henn M.R."/>
            <person name="Taylor J.W."/>
            <person name="Rounsley S.D."/>
        </authorList>
    </citation>
    <scope>NUCLEOTIDE SEQUENCE [LARGE SCALE GENOMIC DNA]</scope>
    <source>
        <strain evidence="4">RMSCC 757 / Silveira</strain>
    </source>
</reference>
<sequence length="110" mass="12608">MKQRPENRSGPATSPFFFPLLEIWVGIVFYILLLTIHGNTIAPNTESYGLSRRRARFTWSIPVYVCKDVRWRWIPLTFGASSTQRGEIQETSVLGSPETQGQEPIESKYC</sequence>
<dbReference type="AlphaFoldDB" id="E9D9J8"/>
<keyword evidence="2" id="KW-0472">Membrane</keyword>
<gene>
    <name evidence="3" type="ORF">CPSG_06500</name>
</gene>
<dbReference type="EMBL" id="GL636495">
    <property type="protein sequence ID" value="EFW17232.1"/>
    <property type="molecule type" value="Genomic_DNA"/>
</dbReference>
<name>E9D9J8_COCPS</name>
<dbReference type="Proteomes" id="UP000002497">
    <property type="component" value="Unassembled WGS sequence"/>
</dbReference>
<feature type="region of interest" description="Disordered" evidence="1">
    <location>
        <begin position="85"/>
        <end position="110"/>
    </location>
</feature>
<keyword evidence="4" id="KW-1185">Reference proteome</keyword>
<proteinExistence type="predicted"/>
<feature type="compositionally biased region" description="Polar residues" evidence="1">
    <location>
        <begin position="85"/>
        <end position="102"/>
    </location>
</feature>
<keyword evidence="2" id="KW-0812">Transmembrane</keyword>
<reference evidence="4" key="2">
    <citation type="submission" date="2010-03" db="EMBL/GenBank/DDBJ databases">
        <title>The genome sequence of Coccidioides posadasii strain Silveira.</title>
        <authorList>
            <consortium name="The Broad Institute Genome Sequencing Center for Infectious Disease"/>
            <person name="Neafsey D."/>
            <person name="Orbach M."/>
            <person name="Henn M.R."/>
            <person name="Cole G.T."/>
            <person name="Galgiani J."/>
            <person name="Gardner M.J."/>
            <person name="Kirkland T.N."/>
            <person name="Taylor J.W."/>
            <person name="Young S.K."/>
            <person name="Zeng Q."/>
            <person name="Koehrsen M."/>
            <person name="Alvarado L."/>
            <person name="Berlin A."/>
            <person name="Borenstein D."/>
            <person name="Chapman S.B."/>
            <person name="Chen Z."/>
            <person name="Engels R."/>
            <person name="Freedman E."/>
            <person name="Gellesch M."/>
            <person name="Goldberg J."/>
            <person name="Griggs A."/>
            <person name="Gujja S."/>
            <person name="Heilman E."/>
            <person name="Heiman D."/>
            <person name="Howarth C."/>
            <person name="Jen D."/>
            <person name="Larson L."/>
            <person name="Mehta T."/>
            <person name="Neiman D."/>
            <person name="Park D."/>
            <person name="Pearson M."/>
            <person name="Richards J."/>
            <person name="Roberts A."/>
            <person name="Saif S."/>
            <person name="Shea T."/>
            <person name="Shenoy N."/>
            <person name="Sisk P."/>
            <person name="Stolte C."/>
            <person name="Sykes S."/>
            <person name="Walk T."/>
            <person name="White J."/>
            <person name="Yandava C."/>
            <person name="Haas B."/>
            <person name="Nusbaum C."/>
            <person name="Birren B."/>
        </authorList>
    </citation>
    <scope>NUCLEOTIDE SEQUENCE [LARGE SCALE GENOMIC DNA]</scope>
    <source>
        <strain evidence="4">RMSCC 757 / Silveira</strain>
    </source>
</reference>
<evidence type="ECO:0000256" key="2">
    <source>
        <dbReference type="SAM" id="Phobius"/>
    </source>
</evidence>
<organism evidence="4">
    <name type="scientific">Coccidioides posadasii (strain RMSCC 757 / Silveira)</name>
    <name type="common">Valley fever fungus</name>
    <dbReference type="NCBI Taxonomy" id="443226"/>
    <lineage>
        <taxon>Eukaryota</taxon>
        <taxon>Fungi</taxon>
        <taxon>Dikarya</taxon>
        <taxon>Ascomycota</taxon>
        <taxon>Pezizomycotina</taxon>
        <taxon>Eurotiomycetes</taxon>
        <taxon>Eurotiomycetidae</taxon>
        <taxon>Onygenales</taxon>
        <taxon>Onygenaceae</taxon>
        <taxon>Coccidioides</taxon>
    </lineage>
</organism>
<dbReference type="VEuPathDB" id="FungiDB:CPSG_06500"/>
<keyword evidence="2" id="KW-1133">Transmembrane helix</keyword>
<accession>E9D9J8</accession>
<evidence type="ECO:0000313" key="3">
    <source>
        <dbReference type="EMBL" id="EFW17232.1"/>
    </source>
</evidence>